<feature type="non-terminal residue" evidence="12">
    <location>
        <position position="1"/>
    </location>
</feature>
<evidence type="ECO:0000256" key="3">
    <source>
        <dbReference type="ARBA" id="ARBA00022692"/>
    </source>
</evidence>
<dbReference type="OrthoDB" id="8924685at2759"/>
<evidence type="ECO:0000256" key="2">
    <source>
        <dbReference type="ARBA" id="ARBA00022536"/>
    </source>
</evidence>
<evidence type="ECO:0000259" key="10">
    <source>
        <dbReference type="PROSITE" id="PS50213"/>
    </source>
</evidence>
<evidence type="ECO:0000256" key="4">
    <source>
        <dbReference type="ARBA" id="ARBA00022989"/>
    </source>
</evidence>
<dbReference type="InterPro" id="IPR000742">
    <property type="entry name" value="EGF"/>
</dbReference>
<dbReference type="Pfam" id="PF02469">
    <property type="entry name" value="Fasciclin"/>
    <property type="match status" value="2"/>
</dbReference>
<dbReference type="PANTHER" id="PTHR24038:SF8">
    <property type="entry name" value="STABILIN-1"/>
    <property type="match status" value="1"/>
</dbReference>
<keyword evidence="3" id="KW-0812">Transmembrane</keyword>
<keyword evidence="7" id="KW-0325">Glycoprotein</keyword>
<organism evidence="11 12">
    <name type="scientific">Notothenia coriiceps</name>
    <name type="common">black rockcod</name>
    <dbReference type="NCBI Taxonomy" id="8208"/>
    <lineage>
        <taxon>Eukaryota</taxon>
        <taxon>Metazoa</taxon>
        <taxon>Chordata</taxon>
        <taxon>Craniata</taxon>
        <taxon>Vertebrata</taxon>
        <taxon>Euteleostomi</taxon>
        <taxon>Actinopterygii</taxon>
        <taxon>Neopterygii</taxon>
        <taxon>Teleostei</taxon>
        <taxon>Neoteleostei</taxon>
        <taxon>Acanthomorphata</taxon>
        <taxon>Eupercaria</taxon>
        <taxon>Perciformes</taxon>
        <taxon>Notothenioidei</taxon>
        <taxon>Nototheniidae</taxon>
        <taxon>Notothenia</taxon>
    </lineage>
</organism>
<keyword evidence="2 8" id="KW-0245">EGF-like domain</keyword>
<comment type="caution">
    <text evidence="8">Lacks conserved residue(s) required for the propagation of feature annotation.</text>
</comment>
<dbReference type="PANTHER" id="PTHR24038">
    <property type="entry name" value="STABILIN"/>
    <property type="match status" value="1"/>
</dbReference>
<dbReference type="AlphaFoldDB" id="A0A6I9MY34"/>
<dbReference type="RefSeq" id="XP_010770804.1">
    <property type="nucleotide sequence ID" value="XM_010772502.1"/>
</dbReference>
<dbReference type="Gene3D" id="2.30.180.10">
    <property type="entry name" value="FAS1 domain"/>
    <property type="match status" value="2"/>
</dbReference>
<dbReference type="PROSITE" id="PS50026">
    <property type="entry name" value="EGF_3"/>
    <property type="match status" value="2"/>
</dbReference>
<sequence length="373" mass="41161">CITGPQGTAAACVCVAGYEGNGTHCKELELCSRSNGGCSEFASCKKASAGERTCSCKEGYTGDGVICLEIDGCLVNNGGCHKSAECTRTGPNITACNCKMGFQGSGKFCYPVNPCKNNNGGCSRYARCEYFGQGQRNCSCLRSHVGDGFDCRGTTNTELSRQSENDFFRRMLSLSGVRGLYGDGPFTVFAPAEETNHDSSFEEWNQFGRLPDLVRYHVVSCETLTLSDLKTTKLAVSTSGYTLHFSLQEGSVWVNNRSRIIKSDYTTSNGVIHHIDTMLTPYKLQDKPRIQYTKMNLTTAAAFYGYRRFYKLVEDAGLLPVLEMSVHQPYTMFWPTDDALNSLSAERQHWLSSPEHQDQVAALVKAHIIRNSR</sequence>
<evidence type="ECO:0000313" key="11">
    <source>
        <dbReference type="Proteomes" id="UP000504611"/>
    </source>
</evidence>
<dbReference type="GeneID" id="104946629"/>
<dbReference type="Gene3D" id="2.10.25.10">
    <property type="entry name" value="Laminin"/>
    <property type="match status" value="2"/>
</dbReference>
<keyword evidence="5" id="KW-0472">Membrane</keyword>
<dbReference type="SUPFAM" id="SSF57196">
    <property type="entry name" value="EGF/Laminin"/>
    <property type="match status" value="2"/>
</dbReference>
<feature type="domain" description="FAS1" evidence="10">
    <location>
        <begin position="152"/>
        <end position="279"/>
    </location>
</feature>
<dbReference type="Proteomes" id="UP000504611">
    <property type="component" value="Unplaced"/>
</dbReference>
<dbReference type="SUPFAM" id="SSF82153">
    <property type="entry name" value="FAS1 domain"/>
    <property type="match status" value="2"/>
</dbReference>
<evidence type="ECO:0000256" key="8">
    <source>
        <dbReference type="PROSITE-ProRule" id="PRU00076"/>
    </source>
</evidence>
<dbReference type="Pfam" id="PF12947">
    <property type="entry name" value="EGF_3"/>
    <property type="match status" value="3"/>
</dbReference>
<accession>A0A6I9MY34</accession>
<evidence type="ECO:0000256" key="1">
    <source>
        <dbReference type="ARBA" id="ARBA00004167"/>
    </source>
</evidence>
<proteinExistence type="predicted"/>
<evidence type="ECO:0000256" key="6">
    <source>
        <dbReference type="ARBA" id="ARBA00023157"/>
    </source>
</evidence>
<evidence type="ECO:0000259" key="9">
    <source>
        <dbReference type="PROSITE" id="PS50026"/>
    </source>
</evidence>
<keyword evidence="11" id="KW-1185">Reference proteome</keyword>
<gene>
    <name evidence="12" type="primary">LOC104946629</name>
</gene>
<feature type="domain" description="FAS1" evidence="10">
    <location>
        <begin position="293"/>
        <end position="373"/>
    </location>
</feature>
<evidence type="ECO:0000256" key="7">
    <source>
        <dbReference type="ARBA" id="ARBA00023180"/>
    </source>
</evidence>
<feature type="domain" description="EGF-like" evidence="9">
    <location>
        <begin position="69"/>
        <end position="110"/>
    </location>
</feature>
<evidence type="ECO:0000256" key="5">
    <source>
        <dbReference type="ARBA" id="ARBA00023136"/>
    </source>
</evidence>
<dbReference type="PROSITE" id="PS50213">
    <property type="entry name" value="FAS1"/>
    <property type="match status" value="2"/>
</dbReference>
<dbReference type="FunFam" id="2.30.180.10:FF:000005">
    <property type="entry name" value="Stabilin 2"/>
    <property type="match status" value="1"/>
</dbReference>
<protein>
    <submittedName>
        <fullName evidence="12">Stabilin-2-like</fullName>
    </submittedName>
</protein>
<reference evidence="12" key="1">
    <citation type="submission" date="2025-08" db="UniProtKB">
        <authorList>
            <consortium name="RefSeq"/>
        </authorList>
    </citation>
    <scope>IDENTIFICATION</scope>
    <source>
        <tissue evidence="12">Muscle</tissue>
    </source>
</reference>
<dbReference type="KEGG" id="ncc:104946629"/>
<feature type="domain" description="EGF-like" evidence="9">
    <location>
        <begin position="27"/>
        <end position="68"/>
    </location>
</feature>
<feature type="non-terminal residue" evidence="12">
    <location>
        <position position="373"/>
    </location>
</feature>
<dbReference type="SMART" id="SM00554">
    <property type="entry name" value="FAS1"/>
    <property type="match status" value="1"/>
</dbReference>
<evidence type="ECO:0000313" key="12">
    <source>
        <dbReference type="RefSeq" id="XP_010770804.1"/>
    </source>
</evidence>
<dbReference type="PROSITE" id="PS01186">
    <property type="entry name" value="EGF_2"/>
    <property type="match status" value="3"/>
</dbReference>
<keyword evidence="4" id="KW-1133">Transmembrane helix</keyword>
<keyword evidence="6" id="KW-1015">Disulfide bond</keyword>
<dbReference type="InterPro" id="IPR000782">
    <property type="entry name" value="FAS1_domain"/>
</dbReference>
<dbReference type="FunFam" id="2.10.25.10:FF:000040">
    <property type="entry name" value="Stabilin 2"/>
    <property type="match status" value="1"/>
</dbReference>
<name>A0A6I9MY34_9TELE</name>
<dbReference type="InterPro" id="IPR036378">
    <property type="entry name" value="FAS1_dom_sf"/>
</dbReference>
<dbReference type="GO" id="GO:0016020">
    <property type="term" value="C:membrane"/>
    <property type="evidence" value="ECO:0007669"/>
    <property type="project" value="UniProtKB-SubCell"/>
</dbReference>
<dbReference type="InterPro" id="IPR024731">
    <property type="entry name" value="NELL2-like_EGF"/>
</dbReference>
<dbReference type="SMART" id="SM00181">
    <property type="entry name" value="EGF"/>
    <property type="match status" value="3"/>
</dbReference>
<comment type="subcellular location">
    <subcellularLocation>
        <location evidence="1">Membrane</location>
        <topology evidence="1">Single-pass membrane protein</topology>
    </subcellularLocation>
</comment>